<reference evidence="7" key="1">
    <citation type="submission" date="2023-07" db="EMBL/GenBank/DDBJ databases">
        <authorList>
            <consortium name="AG Swart"/>
            <person name="Singh M."/>
            <person name="Singh A."/>
            <person name="Seah K."/>
            <person name="Emmerich C."/>
        </authorList>
    </citation>
    <scope>NUCLEOTIDE SEQUENCE</scope>
    <source>
        <strain evidence="7">DP1</strain>
    </source>
</reference>
<keyword evidence="2 4" id="KW-0863">Zinc-finger</keyword>
<keyword evidence="5" id="KW-1133">Transmembrane helix</keyword>
<keyword evidence="3" id="KW-0862">Zinc</keyword>
<dbReference type="SMART" id="SM00184">
    <property type="entry name" value="RING"/>
    <property type="match status" value="1"/>
</dbReference>
<comment type="caution">
    <text evidence="7">The sequence shown here is derived from an EMBL/GenBank/DDBJ whole genome shotgun (WGS) entry which is preliminary data.</text>
</comment>
<dbReference type="PANTHER" id="PTHR22894">
    <property type="entry name" value="RING-TYPE DOMAIN-CONTAINING PROTEIN"/>
    <property type="match status" value="1"/>
</dbReference>
<keyword evidence="5" id="KW-0472">Membrane</keyword>
<feature type="transmembrane region" description="Helical" evidence="5">
    <location>
        <begin position="6"/>
        <end position="27"/>
    </location>
</feature>
<dbReference type="PROSITE" id="PS50089">
    <property type="entry name" value="ZF_RING_2"/>
    <property type="match status" value="1"/>
</dbReference>
<feature type="transmembrane region" description="Helical" evidence="5">
    <location>
        <begin position="157"/>
        <end position="190"/>
    </location>
</feature>
<dbReference type="GO" id="GO:0008270">
    <property type="term" value="F:zinc ion binding"/>
    <property type="evidence" value="ECO:0007669"/>
    <property type="project" value="UniProtKB-KW"/>
</dbReference>
<dbReference type="GO" id="GO:0061630">
    <property type="term" value="F:ubiquitin protein ligase activity"/>
    <property type="evidence" value="ECO:0007669"/>
    <property type="project" value="InterPro"/>
</dbReference>
<dbReference type="InterPro" id="IPR013083">
    <property type="entry name" value="Znf_RING/FYVE/PHD"/>
</dbReference>
<dbReference type="SUPFAM" id="SSF57850">
    <property type="entry name" value="RING/U-box"/>
    <property type="match status" value="1"/>
</dbReference>
<dbReference type="CDD" id="cd16449">
    <property type="entry name" value="RING-HC"/>
    <property type="match status" value="1"/>
</dbReference>
<dbReference type="InterPro" id="IPR038896">
    <property type="entry name" value="RNF170"/>
</dbReference>
<evidence type="ECO:0000256" key="3">
    <source>
        <dbReference type="ARBA" id="ARBA00022833"/>
    </source>
</evidence>
<dbReference type="EMBL" id="CAMPGE010023442">
    <property type="protein sequence ID" value="CAI2381381.1"/>
    <property type="molecule type" value="Genomic_DNA"/>
</dbReference>
<sequence length="211" mass="24624">MEGLDTEVVVLFSITTITVFLVVYLLIDKGILGLKKLGGYHQNQNRALNDQNQIERQQNIDFRDQDCLICLTEVVHRIILPCGHNFCGQCIMNIHVHNGKIDCPICRKSVNNIYIEFDRSKDPELFDEIQTYNEEYERLGYFRIPIRQAQRYIRDRFGFHLSFTTTTVIIIILLIPLMIVIPLLMAFLFITAKSIGLQRTIIIISKMYHFL</sequence>
<feature type="domain" description="RING-type" evidence="6">
    <location>
        <begin position="67"/>
        <end position="107"/>
    </location>
</feature>
<evidence type="ECO:0000256" key="2">
    <source>
        <dbReference type="ARBA" id="ARBA00022771"/>
    </source>
</evidence>
<dbReference type="InterPro" id="IPR001841">
    <property type="entry name" value="Znf_RING"/>
</dbReference>
<evidence type="ECO:0000313" key="7">
    <source>
        <dbReference type="EMBL" id="CAI2381381.1"/>
    </source>
</evidence>
<dbReference type="AlphaFoldDB" id="A0AAD2D6H2"/>
<evidence type="ECO:0000256" key="4">
    <source>
        <dbReference type="PROSITE-ProRule" id="PRU00175"/>
    </source>
</evidence>
<keyword evidence="8" id="KW-1185">Reference proteome</keyword>
<dbReference type="PANTHER" id="PTHR22894:SF5">
    <property type="entry name" value="RING-TYPE DOMAIN-CONTAINING PROTEIN"/>
    <property type="match status" value="1"/>
</dbReference>
<evidence type="ECO:0000256" key="5">
    <source>
        <dbReference type="SAM" id="Phobius"/>
    </source>
</evidence>
<accession>A0AAD2D6H2</accession>
<keyword evidence="5" id="KW-0812">Transmembrane</keyword>
<dbReference type="Pfam" id="PF13920">
    <property type="entry name" value="zf-C3HC4_3"/>
    <property type="match status" value="1"/>
</dbReference>
<keyword evidence="1" id="KW-0479">Metal-binding</keyword>
<gene>
    <name evidence="7" type="ORF">ECRASSUSDP1_LOCUS22836</name>
</gene>
<organism evidence="7 8">
    <name type="scientific">Euplotes crassus</name>
    <dbReference type="NCBI Taxonomy" id="5936"/>
    <lineage>
        <taxon>Eukaryota</taxon>
        <taxon>Sar</taxon>
        <taxon>Alveolata</taxon>
        <taxon>Ciliophora</taxon>
        <taxon>Intramacronucleata</taxon>
        <taxon>Spirotrichea</taxon>
        <taxon>Hypotrichia</taxon>
        <taxon>Euplotida</taxon>
        <taxon>Euplotidae</taxon>
        <taxon>Moneuplotes</taxon>
    </lineage>
</organism>
<dbReference type="Gene3D" id="3.30.40.10">
    <property type="entry name" value="Zinc/RING finger domain, C3HC4 (zinc finger)"/>
    <property type="match status" value="1"/>
</dbReference>
<dbReference type="InterPro" id="IPR017907">
    <property type="entry name" value="Znf_RING_CS"/>
</dbReference>
<proteinExistence type="predicted"/>
<dbReference type="Proteomes" id="UP001295684">
    <property type="component" value="Unassembled WGS sequence"/>
</dbReference>
<evidence type="ECO:0000256" key="1">
    <source>
        <dbReference type="ARBA" id="ARBA00022723"/>
    </source>
</evidence>
<evidence type="ECO:0000313" key="8">
    <source>
        <dbReference type="Proteomes" id="UP001295684"/>
    </source>
</evidence>
<evidence type="ECO:0000259" key="6">
    <source>
        <dbReference type="PROSITE" id="PS50089"/>
    </source>
</evidence>
<dbReference type="PROSITE" id="PS00518">
    <property type="entry name" value="ZF_RING_1"/>
    <property type="match status" value="1"/>
</dbReference>
<name>A0AAD2D6H2_EUPCR</name>
<protein>
    <recommendedName>
        <fullName evidence="6">RING-type domain-containing protein</fullName>
    </recommendedName>
</protein>